<organism evidence="4 5">
    <name type="scientific">Plectus sambesii</name>
    <dbReference type="NCBI Taxonomy" id="2011161"/>
    <lineage>
        <taxon>Eukaryota</taxon>
        <taxon>Metazoa</taxon>
        <taxon>Ecdysozoa</taxon>
        <taxon>Nematoda</taxon>
        <taxon>Chromadorea</taxon>
        <taxon>Plectida</taxon>
        <taxon>Plectina</taxon>
        <taxon>Plectoidea</taxon>
        <taxon>Plectidae</taxon>
        <taxon>Plectus</taxon>
    </lineage>
</organism>
<dbReference type="InterPro" id="IPR056769">
    <property type="entry name" value="Piezo_TM1-24"/>
</dbReference>
<proteinExistence type="predicted"/>
<feature type="transmembrane region" description="Helical" evidence="1">
    <location>
        <begin position="370"/>
        <end position="392"/>
    </location>
</feature>
<dbReference type="Proteomes" id="UP000887566">
    <property type="component" value="Unplaced"/>
</dbReference>
<keyword evidence="4" id="KW-1185">Reference proteome</keyword>
<dbReference type="GO" id="GO:0005886">
    <property type="term" value="C:plasma membrane"/>
    <property type="evidence" value="ECO:0007669"/>
    <property type="project" value="TreeGrafter"/>
</dbReference>
<evidence type="ECO:0000313" key="4">
    <source>
        <dbReference type="Proteomes" id="UP000887566"/>
    </source>
</evidence>
<dbReference type="GO" id="GO:0005261">
    <property type="term" value="F:monoatomic cation channel activity"/>
    <property type="evidence" value="ECO:0007669"/>
    <property type="project" value="TreeGrafter"/>
</dbReference>
<keyword evidence="1" id="KW-1133">Transmembrane helix</keyword>
<sequence>MLETILQVSFGFFRGVLFLYWTIVVLYTSVVLICIYIYQFPDIPELWFNATHLSKAWNDDIGLINYDNEHGDGTAELFVKLIAPISFLTVAILQLKFFHGRWLQVTDMESAAVQRRSADPKIGASPSSGRSDMSYLKIAHGFLRETIEVLWRLAEIHIGKLIALVLIIIAVDQVCAINFVLVVLVSLALAIPALHWLVCLFGTAYLALISLARMVYQMHFLANATERAASSLTKDCDFLNGTEPTSVNVWFGLHHSSMLGSYLAGFIVALLLLAAQAVIKYRQRYVRTARGEVEPPTGVVFPEVERQHADDGLTNCAKFLLNHVFYKFGLELCYIMMVIVAWARMDLVAAIIVIWLFAFAFLSRTATKRLWFFLLIFLAVLLPLQYALAVGLPPTSCIHYPWRLWFAEQFGDEGDGAVKVSNMIMWLDLPDYLVPPRPSLLVGDFFLLLFVACQAAVFRREHDEHPGGSNKAIIEHGYELDRSLNPHRDFVTYQRNFLDFFKMAIFLYGHWITWIMVFVAGLGGTSLFALGYLVIAFAMLWRGNDLFLLPMHAILRKWHALLLYNIFAIFCKVSLQVVGCVFVRGLDGSCWVRQLLSVVCVNPRAYPFGGFDKECLVEQAETMIGFDALCFVFVIFQLRILQSWYFQHCILEFRTERVLSSRGAVLVNQLIQKEMIEQDAEQRAKFDEIKERTALIRQRYNLQQIKGEEAFEPKTYAQ</sequence>
<feature type="transmembrane region" description="Helical" evidence="1">
    <location>
        <begin position="12"/>
        <end position="38"/>
    </location>
</feature>
<keyword evidence="1" id="KW-0472">Membrane</keyword>
<dbReference type="GO" id="GO:0042391">
    <property type="term" value="P:regulation of membrane potential"/>
    <property type="evidence" value="ECO:0007669"/>
    <property type="project" value="TreeGrafter"/>
</dbReference>
<feature type="domain" description="Piezo TM1-24" evidence="3">
    <location>
        <begin position="4"/>
        <end position="104"/>
    </location>
</feature>
<feature type="transmembrane region" description="Helical" evidence="1">
    <location>
        <begin position="193"/>
        <end position="212"/>
    </location>
</feature>
<feature type="transmembrane region" description="Helical" evidence="1">
    <location>
        <begin position="561"/>
        <end position="583"/>
    </location>
</feature>
<protein>
    <submittedName>
        <fullName evidence="5">Piezo domain-containing protein</fullName>
    </submittedName>
</protein>
<evidence type="ECO:0000256" key="1">
    <source>
        <dbReference type="SAM" id="Phobius"/>
    </source>
</evidence>
<dbReference type="AlphaFoldDB" id="A0A914XDQ8"/>
<evidence type="ECO:0000259" key="3">
    <source>
        <dbReference type="Pfam" id="PF24871"/>
    </source>
</evidence>
<evidence type="ECO:0000313" key="5">
    <source>
        <dbReference type="WBParaSite" id="PSAMB.scaffold7776size7133.g30511.t1"/>
    </source>
</evidence>
<accession>A0A914XDQ8</accession>
<dbReference type="GO" id="GO:0008381">
    <property type="term" value="F:mechanosensitive monoatomic ion channel activity"/>
    <property type="evidence" value="ECO:0007669"/>
    <property type="project" value="InterPro"/>
</dbReference>
<feature type="transmembrane region" description="Helical" evidence="1">
    <location>
        <begin position="161"/>
        <end position="187"/>
    </location>
</feature>
<feature type="domain" description="Piezo TM25-28" evidence="2">
    <location>
        <begin position="483"/>
        <end position="703"/>
    </location>
</feature>
<name>A0A914XDQ8_9BILA</name>
<feature type="transmembrane region" description="Helical" evidence="1">
    <location>
        <begin position="334"/>
        <end position="358"/>
    </location>
</feature>
<reference evidence="5" key="1">
    <citation type="submission" date="2022-11" db="UniProtKB">
        <authorList>
            <consortium name="WormBaseParasite"/>
        </authorList>
    </citation>
    <scope>IDENTIFICATION</scope>
</reference>
<dbReference type="InterPro" id="IPR027272">
    <property type="entry name" value="Piezo"/>
</dbReference>
<dbReference type="PANTHER" id="PTHR13167:SF25">
    <property type="entry name" value="PIEZO-TYPE MECHANOSENSITIVE ION CHANNEL COMPONENT"/>
    <property type="match status" value="1"/>
</dbReference>
<feature type="transmembrane region" description="Helical" evidence="1">
    <location>
        <begin position="439"/>
        <end position="458"/>
    </location>
</feature>
<evidence type="ECO:0000259" key="2">
    <source>
        <dbReference type="Pfam" id="PF15917"/>
    </source>
</evidence>
<dbReference type="PANTHER" id="PTHR13167">
    <property type="entry name" value="PIEZO-TYPE MECHANOSENSITIVE ION CHANNEL COMPONENT"/>
    <property type="match status" value="1"/>
</dbReference>
<dbReference type="InterPro" id="IPR031805">
    <property type="entry name" value="Piezo_TM25-28"/>
</dbReference>
<dbReference type="GO" id="GO:0071260">
    <property type="term" value="P:cellular response to mechanical stimulus"/>
    <property type="evidence" value="ECO:0007669"/>
    <property type="project" value="TreeGrafter"/>
</dbReference>
<feature type="transmembrane region" description="Helical" evidence="1">
    <location>
        <begin position="259"/>
        <end position="279"/>
    </location>
</feature>
<dbReference type="Pfam" id="PF24871">
    <property type="entry name" value="Piezo_TM1-24"/>
    <property type="match status" value="1"/>
</dbReference>
<dbReference type="WBParaSite" id="PSAMB.scaffold7776size7133.g30511.t1">
    <property type="protein sequence ID" value="PSAMB.scaffold7776size7133.g30511.t1"/>
    <property type="gene ID" value="PSAMB.scaffold7776size7133.g30511"/>
</dbReference>
<feature type="transmembrane region" description="Helical" evidence="1">
    <location>
        <begin position="511"/>
        <end position="541"/>
    </location>
</feature>
<dbReference type="GO" id="GO:0050982">
    <property type="term" value="P:detection of mechanical stimulus"/>
    <property type="evidence" value="ECO:0007669"/>
    <property type="project" value="TreeGrafter"/>
</dbReference>
<dbReference type="Pfam" id="PF15917">
    <property type="entry name" value="Piezo_TM25-28"/>
    <property type="match status" value="1"/>
</dbReference>
<keyword evidence="1" id="KW-0812">Transmembrane</keyword>